<dbReference type="SUPFAM" id="SSF51735">
    <property type="entry name" value="NAD(P)-binding Rossmann-fold domains"/>
    <property type="match status" value="1"/>
</dbReference>
<dbReference type="InterPro" id="IPR011032">
    <property type="entry name" value="GroES-like_sf"/>
</dbReference>
<dbReference type="Proteomes" id="UP000504608">
    <property type="component" value="Unplaced"/>
</dbReference>
<proteinExistence type="predicted"/>
<dbReference type="AlphaFoldDB" id="A0A6J1KHD7"/>
<dbReference type="SUPFAM" id="SSF50129">
    <property type="entry name" value="GroES-like"/>
    <property type="match status" value="1"/>
</dbReference>
<dbReference type="RefSeq" id="XP_023001001.1">
    <property type="nucleotide sequence ID" value="XM_023145233.1"/>
</dbReference>
<dbReference type="Gene3D" id="3.90.180.10">
    <property type="entry name" value="Medium-chain alcohol dehydrogenases, catalytic domain"/>
    <property type="match status" value="1"/>
</dbReference>
<accession>A0A6J1KHD7</accession>
<evidence type="ECO:0000313" key="2">
    <source>
        <dbReference type="RefSeq" id="XP_023001001.1"/>
    </source>
</evidence>
<dbReference type="GeneID" id="111495259"/>
<dbReference type="PANTHER" id="PTHR43205">
    <property type="entry name" value="PROSTAGLANDIN REDUCTASE"/>
    <property type="match status" value="1"/>
</dbReference>
<reference evidence="2" key="1">
    <citation type="submission" date="2025-08" db="UniProtKB">
        <authorList>
            <consortium name="RefSeq"/>
        </authorList>
    </citation>
    <scope>IDENTIFICATION</scope>
    <source>
        <tissue evidence="2">Young leaves</tissue>
    </source>
</reference>
<gene>
    <name evidence="2" type="primary">LOC111495259</name>
</gene>
<dbReference type="PANTHER" id="PTHR43205:SF12">
    <property type="entry name" value="OS06G0602900 PROTEIN"/>
    <property type="match status" value="1"/>
</dbReference>
<dbReference type="InterPro" id="IPR045010">
    <property type="entry name" value="MDR_fam"/>
</dbReference>
<protein>
    <submittedName>
        <fullName evidence="2">2-alkenal reductase (NADP(+)-dependent)-like isoform X2</fullName>
    </submittedName>
</protein>
<sequence length="154" mass="16185">MKLHSSSHAVSSATRFITPGQAISAYGVAEVVASSDSEFQKVDLVKGFIHWAEYSVVKAEECTLTKLDTLGFPLTYYLGILGMSGHTAYTGLFGVGKVKEGDKVFVSAASGSVGNLVGQFAKLHGCYVVGCAGSDQKEEKLVMAGGIAGREAWL</sequence>
<keyword evidence="1" id="KW-1185">Reference proteome</keyword>
<dbReference type="Gene3D" id="3.40.50.720">
    <property type="entry name" value="NAD(P)-binding Rossmann-like Domain"/>
    <property type="match status" value="1"/>
</dbReference>
<organism evidence="1 2">
    <name type="scientific">Cucurbita maxima</name>
    <name type="common">Pumpkin</name>
    <name type="synonym">Winter squash</name>
    <dbReference type="NCBI Taxonomy" id="3661"/>
    <lineage>
        <taxon>Eukaryota</taxon>
        <taxon>Viridiplantae</taxon>
        <taxon>Streptophyta</taxon>
        <taxon>Embryophyta</taxon>
        <taxon>Tracheophyta</taxon>
        <taxon>Spermatophyta</taxon>
        <taxon>Magnoliopsida</taxon>
        <taxon>eudicotyledons</taxon>
        <taxon>Gunneridae</taxon>
        <taxon>Pentapetalae</taxon>
        <taxon>rosids</taxon>
        <taxon>fabids</taxon>
        <taxon>Cucurbitales</taxon>
        <taxon>Cucurbitaceae</taxon>
        <taxon>Cucurbiteae</taxon>
        <taxon>Cucurbita</taxon>
    </lineage>
</organism>
<dbReference type="InterPro" id="IPR036291">
    <property type="entry name" value="NAD(P)-bd_dom_sf"/>
</dbReference>
<name>A0A6J1KHD7_CUCMA</name>
<evidence type="ECO:0000313" key="1">
    <source>
        <dbReference type="Proteomes" id="UP000504608"/>
    </source>
</evidence>
<dbReference type="GO" id="GO:0016628">
    <property type="term" value="F:oxidoreductase activity, acting on the CH-CH group of donors, NAD or NADP as acceptor"/>
    <property type="evidence" value="ECO:0007669"/>
    <property type="project" value="InterPro"/>
</dbReference>